<dbReference type="EMBL" id="AJWY01008694">
    <property type="protein sequence ID" value="EKC60498.1"/>
    <property type="molecule type" value="Genomic_DNA"/>
</dbReference>
<name>K1SSF8_9ZZZZ</name>
<dbReference type="InterPro" id="IPR013783">
    <property type="entry name" value="Ig-like_fold"/>
</dbReference>
<organism evidence="1">
    <name type="scientific">human gut metagenome</name>
    <dbReference type="NCBI Taxonomy" id="408170"/>
    <lineage>
        <taxon>unclassified sequences</taxon>
        <taxon>metagenomes</taxon>
        <taxon>organismal metagenomes</taxon>
    </lineage>
</organism>
<gene>
    <name evidence="1" type="ORF">LEA_12835</name>
</gene>
<sequence length="290" mass="31076">MPASAFNIPGVTVTKSGYDYTFSTTSKISGTKACTYKANRTTGKQLVVWKSSGGDSQTMADGIDDPVRFYANFKTSNLGTAQIKKVWEHNHDASSTKADNSDIYFTIKNSSGSPVKATGKAGSYTYSTSGSVTKFKLNSSNTFLVKSLPAGTYTVYEFGNDGNGIPNYTRKNLSQTVTVTAGGTGTVTFKNTRNTGTGEVIKTWIDTNGNAIAASNNVERNKQIYFRIKNADGKYITVNGTKYSGSYTFTGTSTKATSLYVNPGTGTFTVSDLPTGKYTVYEYGSPEGYS</sequence>
<reference evidence="1" key="1">
    <citation type="journal article" date="2013" name="Environ. Microbiol.">
        <title>Microbiota from the distal guts of lean and obese adolescents exhibit partial functional redundancy besides clear differences in community structure.</title>
        <authorList>
            <person name="Ferrer M."/>
            <person name="Ruiz A."/>
            <person name="Lanza F."/>
            <person name="Haange S.B."/>
            <person name="Oberbach A."/>
            <person name="Till H."/>
            <person name="Bargiela R."/>
            <person name="Campoy C."/>
            <person name="Segura M.T."/>
            <person name="Richter M."/>
            <person name="von Bergen M."/>
            <person name="Seifert J."/>
            <person name="Suarez A."/>
        </authorList>
    </citation>
    <scope>NUCLEOTIDE SEQUENCE</scope>
</reference>
<comment type="caution">
    <text evidence="1">The sequence shown here is derived from an EMBL/GenBank/DDBJ whole genome shotgun (WGS) entry which is preliminary data.</text>
</comment>
<feature type="non-terminal residue" evidence="1">
    <location>
        <position position="290"/>
    </location>
</feature>
<dbReference type="Gene3D" id="2.60.40.10">
    <property type="entry name" value="Immunoglobulins"/>
    <property type="match status" value="2"/>
</dbReference>
<dbReference type="AlphaFoldDB" id="K1SSF8"/>
<proteinExistence type="predicted"/>
<accession>K1SSF8</accession>
<evidence type="ECO:0000313" key="1">
    <source>
        <dbReference type="EMBL" id="EKC60498.1"/>
    </source>
</evidence>
<protein>
    <submittedName>
        <fullName evidence="1">Cna protein B-type domain protein</fullName>
    </submittedName>
</protein>